<keyword evidence="1" id="KW-0472">Membrane</keyword>
<reference evidence="3" key="1">
    <citation type="submission" date="2016-12" db="EMBL/GenBank/DDBJ databases">
        <authorList>
            <person name="Rodrigo-Torres L."/>
            <person name="Arahal R.D."/>
            <person name="Lucena T."/>
        </authorList>
    </citation>
    <scope>NUCLEOTIDE SEQUENCE [LARGE SCALE GENOMIC DNA]</scope>
</reference>
<dbReference type="AlphaFoldDB" id="A0A1M7YRV5"/>
<dbReference type="STRING" id="1117707.VQ7734_01081"/>
<gene>
    <name evidence="2" type="primary">yqaA</name>
    <name evidence="2" type="ORF">VQ7734_01081</name>
</gene>
<proteinExistence type="predicted"/>
<keyword evidence="3" id="KW-1185">Reference proteome</keyword>
<dbReference type="Proteomes" id="UP000184600">
    <property type="component" value="Unassembled WGS sequence"/>
</dbReference>
<dbReference type="RefSeq" id="WP_073580253.1">
    <property type="nucleotide sequence ID" value="NZ_AP024897.1"/>
</dbReference>
<evidence type="ECO:0000313" key="2">
    <source>
        <dbReference type="EMBL" id="SHO55360.1"/>
    </source>
</evidence>
<feature type="transmembrane region" description="Helical" evidence="1">
    <location>
        <begin position="99"/>
        <end position="122"/>
    </location>
</feature>
<sequence length="153" mass="16958">MLSLVESAFSGIHFSFSDMPLWALFLSSFLSATLLPGSSEAALVATLSLQQYSPVLIVFLATSGNSLGGIANYCLGIWVPNRTQTSKYGHKSLVWLNKYGYWTLLFSWMPVIGDALCVAAGWLRMKFFLSLVCIVIGKTVRYIILTTLFYGFF</sequence>
<dbReference type="PANTHER" id="PTHR42709">
    <property type="entry name" value="ALKALINE PHOSPHATASE LIKE PROTEIN"/>
    <property type="match status" value="1"/>
</dbReference>
<name>A0A1M7YRV5_9VIBR</name>
<dbReference type="OrthoDB" id="9814483at2"/>
<evidence type="ECO:0000313" key="3">
    <source>
        <dbReference type="Proteomes" id="UP000184600"/>
    </source>
</evidence>
<keyword evidence="1" id="KW-1133">Transmembrane helix</keyword>
<dbReference type="PANTHER" id="PTHR42709:SF4">
    <property type="entry name" value="INNER MEMBRANE PROTEIN YQAA"/>
    <property type="match status" value="1"/>
</dbReference>
<accession>A0A1M7YRV5</accession>
<dbReference type="EMBL" id="FRFG01000013">
    <property type="protein sequence ID" value="SHO55360.1"/>
    <property type="molecule type" value="Genomic_DNA"/>
</dbReference>
<feature type="transmembrane region" description="Helical" evidence="1">
    <location>
        <begin position="57"/>
        <end position="79"/>
    </location>
</feature>
<keyword evidence="1" id="KW-0812">Transmembrane</keyword>
<organism evidence="2 3">
    <name type="scientific">Vibrio quintilis</name>
    <dbReference type="NCBI Taxonomy" id="1117707"/>
    <lineage>
        <taxon>Bacteria</taxon>
        <taxon>Pseudomonadati</taxon>
        <taxon>Pseudomonadota</taxon>
        <taxon>Gammaproteobacteria</taxon>
        <taxon>Vibrionales</taxon>
        <taxon>Vibrionaceae</taxon>
        <taxon>Vibrio</taxon>
    </lineage>
</organism>
<evidence type="ECO:0000256" key="1">
    <source>
        <dbReference type="SAM" id="Phobius"/>
    </source>
</evidence>
<feature type="transmembrane region" description="Helical" evidence="1">
    <location>
        <begin position="128"/>
        <end position="152"/>
    </location>
</feature>
<protein>
    <submittedName>
        <fullName evidence="2">Inner membrane protein YqaA</fullName>
    </submittedName>
</protein>
<dbReference type="InterPro" id="IPR051311">
    <property type="entry name" value="DedA_domain"/>
</dbReference>